<comment type="similarity">
    <text evidence="1">Belongs to the PhzF family.</text>
</comment>
<dbReference type="RefSeq" id="WP_284300560.1">
    <property type="nucleotide sequence ID" value="NZ_BSSV01000008.1"/>
</dbReference>
<dbReference type="InterPro" id="IPR003719">
    <property type="entry name" value="Phenazine_PhzF-like"/>
</dbReference>
<sequence length="288" mass="30263">MDITARLVSSFTLNGSGGNPAGVVLSADDLTDAQKLSIAQIIGFSETAFVAKDNDADFGVSFFTTTGEVDFCGHATLAVFSTLFSEGIISAGKYTQKTKAGLLGVEVEQNGHVVMQQQSPSFLGQFEYSDIAPLLGLDTHVLAQTGLPIVAVSTGLPDVIVPVPTGILDIINTNDDKLSAFSAQQEVMGVHAFEFCEKGSEFTASCRNFAPLLGITEESATGSASGALASYLAKYTSNDLASQYVFEQGRAMNCASKISAAIEYDELNTPRVKVGGFAKQIGQQTVTI</sequence>
<dbReference type="SUPFAM" id="SSF54506">
    <property type="entry name" value="Diaminopimelate epimerase-like"/>
    <property type="match status" value="1"/>
</dbReference>
<protein>
    <submittedName>
        <fullName evidence="3">Phenazine biosynthesis protein PhzF</fullName>
    </submittedName>
</protein>
<evidence type="ECO:0000313" key="4">
    <source>
        <dbReference type="Proteomes" id="UP001157134"/>
    </source>
</evidence>
<evidence type="ECO:0000313" key="3">
    <source>
        <dbReference type="EMBL" id="GLX86978.1"/>
    </source>
</evidence>
<dbReference type="Proteomes" id="UP001157134">
    <property type="component" value="Unassembled WGS sequence"/>
</dbReference>
<keyword evidence="4" id="KW-1185">Reference proteome</keyword>
<dbReference type="NCBIfam" id="TIGR00654">
    <property type="entry name" value="PhzF_family"/>
    <property type="match status" value="1"/>
</dbReference>
<dbReference type="Pfam" id="PF02567">
    <property type="entry name" value="PhzC-PhzF"/>
    <property type="match status" value="1"/>
</dbReference>
<evidence type="ECO:0000256" key="2">
    <source>
        <dbReference type="ARBA" id="ARBA00023235"/>
    </source>
</evidence>
<organism evidence="3 4">
    <name type="scientific">Thalassotalea loyana</name>
    <dbReference type="NCBI Taxonomy" id="280483"/>
    <lineage>
        <taxon>Bacteria</taxon>
        <taxon>Pseudomonadati</taxon>
        <taxon>Pseudomonadota</taxon>
        <taxon>Gammaproteobacteria</taxon>
        <taxon>Alteromonadales</taxon>
        <taxon>Colwelliaceae</taxon>
        <taxon>Thalassotalea</taxon>
    </lineage>
</organism>
<keyword evidence="2" id="KW-0413">Isomerase</keyword>
<comment type="caution">
    <text evidence="3">The sequence shown here is derived from an EMBL/GenBank/DDBJ whole genome shotgun (WGS) entry which is preliminary data.</text>
</comment>
<name>A0ABQ6HFU6_9GAMM</name>
<dbReference type="PIRSF" id="PIRSF016184">
    <property type="entry name" value="PhzC_PhzF"/>
    <property type="match status" value="1"/>
</dbReference>
<dbReference type="PANTHER" id="PTHR13774:SF39">
    <property type="entry name" value="BIOSYNTHESIS PROTEIN, PUTATIVE-RELATED"/>
    <property type="match status" value="1"/>
</dbReference>
<proteinExistence type="inferred from homology"/>
<reference evidence="3 4" key="1">
    <citation type="submission" date="2023-03" db="EMBL/GenBank/DDBJ databases">
        <title>Thalassotalea loyana LMG 22536T draft genome sequence.</title>
        <authorList>
            <person name="Sawabe T."/>
        </authorList>
    </citation>
    <scope>NUCLEOTIDE SEQUENCE [LARGE SCALE GENOMIC DNA]</scope>
    <source>
        <strain evidence="3 4">LMG 22536</strain>
    </source>
</reference>
<dbReference type="Gene3D" id="3.10.310.10">
    <property type="entry name" value="Diaminopimelate Epimerase, Chain A, domain 1"/>
    <property type="match status" value="2"/>
</dbReference>
<dbReference type="EMBL" id="BSSV01000008">
    <property type="protein sequence ID" value="GLX86978.1"/>
    <property type="molecule type" value="Genomic_DNA"/>
</dbReference>
<evidence type="ECO:0000256" key="1">
    <source>
        <dbReference type="ARBA" id="ARBA00008270"/>
    </source>
</evidence>
<dbReference type="PANTHER" id="PTHR13774">
    <property type="entry name" value="PHENAZINE BIOSYNTHESIS PROTEIN"/>
    <property type="match status" value="1"/>
</dbReference>
<accession>A0ABQ6HFU6</accession>
<gene>
    <name evidence="3" type="ORF">tloyanaT_32310</name>
</gene>